<dbReference type="Gene3D" id="3.30.465.10">
    <property type="match status" value="1"/>
</dbReference>
<keyword evidence="7" id="KW-1185">Reference proteome</keyword>
<dbReference type="InterPro" id="IPR016166">
    <property type="entry name" value="FAD-bd_PCMH"/>
</dbReference>
<dbReference type="NCBIfam" id="NF008439">
    <property type="entry name" value="PRK11282.1"/>
    <property type="match status" value="1"/>
</dbReference>
<dbReference type="PANTHER" id="PTHR11748:SF103">
    <property type="entry name" value="GLYCOLATE OXIDASE SUBUNIT GLCE"/>
    <property type="match status" value="1"/>
</dbReference>
<organism evidence="6 7">
    <name type="scientific">Zhengella mangrovi</name>
    <dbReference type="NCBI Taxonomy" id="1982044"/>
    <lineage>
        <taxon>Bacteria</taxon>
        <taxon>Pseudomonadati</taxon>
        <taxon>Pseudomonadota</taxon>
        <taxon>Alphaproteobacteria</taxon>
        <taxon>Hyphomicrobiales</taxon>
        <taxon>Notoacmeibacteraceae</taxon>
        <taxon>Zhengella</taxon>
    </lineage>
</organism>
<accession>A0A2G1QL23</accession>
<keyword evidence="4" id="KW-0560">Oxidoreductase</keyword>
<dbReference type="PROSITE" id="PS51387">
    <property type="entry name" value="FAD_PCMH"/>
    <property type="match status" value="1"/>
</dbReference>
<gene>
    <name evidence="6" type="ORF">CSC94_14975</name>
</gene>
<sequence length="405" mass="42534">MTTIHRPQDENEAAGIIRAAWETRAPLAIEGGGTRAGIGRPLQAAATLSSTGLNGIIEYNPAEMVITVAAGTPVATVETALAEAGQRFAFEPADYRALLGSTGEPTVGALAAANISGPRRFVAGAARDSLLGVRFVNGQGEIVRNGGKVMKNVTGLDLVKLMAGSWGTLGFLTQVTFKVQPVPESRMTLAIRGLLEEDAVNALAHAMATSADVSGAAHLPELVADKVLDGRLGSAPATLLRLEGFETSIRIRAERLKALLGSLGEIEEIGAERSAALWTQVRDLAPFAGGQEDKPVWRISMKPSEAHKAVMALRMQVGATAFYDWQGGLVWLRLETGDPEDQAVRAAVARFGGGHATLVRASGPVRASIPVFQPQSRAVAALSRRVKETFDPAGILNPGRMAAEA</sequence>
<reference evidence="6 7" key="1">
    <citation type="submission" date="2017-10" db="EMBL/GenBank/DDBJ databases">
        <title>Sedimentibacterium mangrovi gen. nov., sp. nov., a novel member of family Phyllobacteriacea isolated from mangrove sediment.</title>
        <authorList>
            <person name="Liao H."/>
            <person name="Tian Y."/>
        </authorList>
    </citation>
    <scope>NUCLEOTIDE SEQUENCE [LARGE SCALE GENOMIC DNA]</scope>
    <source>
        <strain evidence="6 7">X9-2-2</strain>
    </source>
</reference>
<dbReference type="PANTHER" id="PTHR11748">
    <property type="entry name" value="D-LACTATE DEHYDROGENASE"/>
    <property type="match status" value="1"/>
</dbReference>
<dbReference type="GO" id="GO:0016491">
    <property type="term" value="F:oxidoreductase activity"/>
    <property type="evidence" value="ECO:0007669"/>
    <property type="project" value="UniProtKB-KW"/>
</dbReference>
<dbReference type="InterPro" id="IPR036318">
    <property type="entry name" value="FAD-bd_PCMH-like_sf"/>
</dbReference>
<dbReference type="InterPro" id="IPR016164">
    <property type="entry name" value="FAD-linked_Oxase-like_C"/>
</dbReference>
<evidence type="ECO:0000256" key="4">
    <source>
        <dbReference type="ARBA" id="ARBA00023002"/>
    </source>
</evidence>
<evidence type="ECO:0000313" key="7">
    <source>
        <dbReference type="Proteomes" id="UP000221168"/>
    </source>
</evidence>
<dbReference type="Pfam" id="PF02913">
    <property type="entry name" value="FAD-oxidase_C"/>
    <property type="match status" value="1"/>
</dbReference>
<dbReference type="SUPFAM" id="SSF55103">
    <property type="entry name" value="FAD-linked oxidases, C-terminal domain"/>
    <property type="match status" value="1"/>
</dbReference>
<evidence type="ECO:0000256" key="2">
    <source>
        <dbReference type="ARBA" id="ARBA00022630"/>
    </source>
</evidence>
<protein>
    <submittedName>
        <fullName evidence="6">Glycolate oxidase subunit GlcE</fullName>
    </submittedName>
</protein>
<evidence type="ECO:0000256" key="1">
    <source>
        <dbReference type="ARBA" id="ARBA00001974"/>
    </source>
</evidence>
<dbReference type="Gene3D" id="1.10.45.10">
    <property type="entry name" value="Vanillyl-alcohol Oxidase, Chain A, domain 4"/>
    <property type="match status" value="1"/>
</dbReference>
<dbReference type="Pfam" id="PF01565">
    <property type="entry name" value="FAD_binding_4"/>
    <property type="match status" value="1"/>
</dbReference>
<dbReference type="GO" id="GO:0071949">
    <property type="term" value="F:FAD binding"/>
    <property type="evidence" value="ECO:0007669"/>
    <property type="project" value="InterPro"/>
</dbReference>
<dbReference type="InterPro" id="IPR016171">
    <property type="entry name" value="Vanillyl_alc_oxidase_C-sub2"/>
</dbReference>
<dbReference type="InterPro" id="IPR004113">
    <property type="entry name" value="FAD-bd_oxidored_4_C"/>
</dbReference>
<dbReference type="AlphaFoldDB" id="A0A2G1QL23"/>
<dbReference type="InterPro" id="IPR016169">
    <property type="entry name" value="FAD-bd_PCMH_sub2"/>
</dbReference>
<proteinExistence type="predicted"/>
<keyword evidence="2" id="KW-0285">Flavoprotein</keyword>
<comment type="cofactor">
    <cofactor evidence="1">
        <name>FAD</name>
        <dbReference type="ChEBI" id="CHEBI:57692"/>
    </cofactor>
</comment>
<dbReference type="Proteomes" id="UP000221168">
    <property type="component" value="Unassembled WGS sequence"/>
</dbReference>
<dbReference type="RefSeq" id="WP_099307166.1">
    <property type="nucleotide sequence ID" value="NZ_PDVP01000009.1"/>
</dbReference>
<dbReference type="InterPro" id="IPR006094">
    <property type="entry name" value="Oxid_FAD_bind_N"/>
</dbReference>
<evidence type="ECO:0000259" key="5">
    <source>
        <dbReference type="PROSITE" id="PS51387"/>
    </source>
</evidence>
<feature type="domain" description="FAD-binding PCMH-type" evidence="5">
    <location>
        <begin position="1"/>
        <end position="182"/>
    </location>
</feature>
<evidence type="ECO:0000256" key="3">
    <source>
        <dbReference type="ARBA" id="ARBA00022827"/>
    </source>
</evidence>
<dbReference type="EMBL" id="PDVP01000009">
    <property type="protein sequence ID" value="PHP66235.1"/>
    <property type="molecule type" value="Genomic_DNA"/>
</dbReference>
<evidence type="ECO:0000313" key="6">
    <source>
        <dbReference type="EMBL" id="PHP66235.1"/>
    </source>
</evidence>
<dbReference type="OrthoDB" id="9811557at2"/>
<dbReference type="SUPFAM" id="SSF56176">
    <property type="entry name" value="FAD-binding/transporter-associated domain-like"/>
    <property type="match status" value="1"/>
</dbReference>
<name>A0A2G1QL23_9HYPH</name>
<comment type="caution">
    <text evidence="6">The sequence shown here is derived from an EMBL/GenBank/DDBJ whole genome shotgun (WGS) entry which is preliminary data.</text>
</comment>
<keyword evidence="3" id="KW-0274">FAD</keyword>